<dbReference type="OrthoDB" id="3934549at2759"/>
<dbReference type="PANTHER" id="PTHR33048">
    <property type="entry name" value="PTH11-LIKE INTEGRAL MEMBRANE PROTEIN (AFU_ORTHOLOGUE AFUA_5G11245)"/>
    <property type="match status" value="1"/>
</dbReference>
<reference evidence="9" key="1">
    <citation type="journal article" date="2020" name="Stud. Mycol.">
        <title>101 Dothideomycetes genomes: a test case for predicting lifestyles and emergence of pathogens.</title>
        <authorList>
            <person name="Haridas S."/>
            <person name="Albert R."/>
            <person name="Binder M."/>
            <person name="Bloem J."/>
            <person name="Labutti K."/>
            <person name="Salamov A."/>
            <person name="Andreopoulos B."/>
            <person name="Baker S."/>
            <person name="Barry K."/>
            <person name="Bills G."/>
            <person name="Bluhm B."/>
            <person name="Cannon C."/>
            <person name="Castanera R."/>
            <person name="Culley D."/>
            <person name="Daum C."/>
            <person name="Ezra D."/>
            <person name="Gonzalez J."/>
            <person name="Henrissat B."/>
            <person name="Kuo A."/>
            <person name="Liang C."/>
            <person name="Lipzen A."/>
            <person name="Lutzoni F."/>
            <person name="Magnuson J."/>
            <person name="Mondo S."/>
            <person name="Nolan M."/>
            <person name="Ohm R."/>
            <person name="Pangilinan J."/>
            <person name="Park H.-J."/>
            <person name="Ramirez L."/>
            <person name="Alfaro M."/>
            <person name="Sun H."/>
            <person name="Tritt A."/>
            <person name="Yoshinaga Y."/>
            <person name="Zwiers L.-H."/>
            <person name="Turgeon B."/>
            <person name="Goodwin S."/>
            <person name="Spatafora J."/>
            <person name="Crous P."/>
            <person name="Grigoriev I."/>
        </authorList>
    </citation>
    <scope>NUCLEOTIDE SEQUENCE</scope>
    <source>
        <strain evidence="9">CBS 690.94</strain>
    </source>
</reference>
<sequence>MGLTSSAMFLSVIIPLPFDIATTTMRFWIRYRRKAWGADDWATLVTLPFYTVAMVATVALSFSGVGANDATATPEQNINSLRWFYVFQEPWCFTLVTIKASIGFALIRIANRARWIEMVIYLNLFVCLGVIGGTGMYLFFQCSPVRKNWYTDVPGDCRPREIQTGLSYAVAALSIITDWTFAIIPICLLWKVQMNPKVKFSVIVMLSLGVFASIAPIVRVRFLFGLNDPTRFLQNLSPILAWASAEMNVGLIVSNLPACRPVLDSIVTKLASSKDLSRDRSRGAATSRGAGKTLDNYVELQERGNSAGLETTIYGKKDGDNTSDLDIYDGDSDSQKGIVSDKGQNNGPMRVQVKRDISVVTSSSPV</sequence>
<gene>
    <name evidence="9" type="ORF">P171DRAFT_450677</name>
</gene>
<evidence type="ECO:0000256" key="1">
    <source>
        <dbReference type="ARBA" id="ARBA00004141"/>
    </source>
</evidence>
<feature type="compositionally biased region" description="Acidic residues" evidence="6">
    <location>
        <begin position="321"/>
        <end position="332"/>
    </location>
</feature>
<feature type="transmembrane region" description="Helical" evidence="7">
    <location>
        <begin position="83"/>
        <end position="107"/>
    </location>
</feature>
<keyword evidence="10" id="KW-1185">Reference proteome</keyword>
<evidence type="ECO:0000256" key="7">
    <source>
        <dbReference type="SAM" id="Phobius"/>
    </source>
</evidence>
<keyword evidence="4 7" id="KW-0472">Membrane</keyword>
<evidence type="ECO:0000256" key="3">
    <source>
        <dbReference type="ARBA" id="ARBA00022989"/>
    </source>
</evidence>
<comment type="similarity">
    <text evidence="5">Belongs to the SAT4 family.</text>
</comment>
<dbReference type="Proteomes" id="UP000799764">
    <property type="component" value="Unassembled WGS sequence"/>
</dbReference>
<evidence type="ECO:0000256" key="2">
    <source>
        <dbReference type="ARBA" id="ARBA00022692"/>
    </source>
</evidence>
<protein>
    <recommendedName>
        <fullName evidence="8">Rhodopsin domain-containing protein</fullName>
    </recommendedName>
</protein>
<feature type="transmembrane region" description="Helical" evidence="7">
    <location>
        <begin position="119"/>
        <end position="140"/>
    </location>
</feature>
<dbReference type="InterPro" id="IPR052337">
    <property type="entry name" value="SAT4-like"/>
</dbReference>
<dbReference type="Pfam" id="PF20684">
    <property type="entry name" value="Fung_rhodopsin"/>
    <property type="match status" value="1"/>
</dbReference>
<organism evidence="9 10">
    <name type="scientific">Karstenula rhodostoma CBS 690.94</name>
    <dbReference type="NCBI Taxonomy" id="1392251"/>
    <lineage>
        <taxon>Eukaryota</taxon>
        <taxon>Fungi</taxon>
        <taxon>Dikarya</taxon>
        <taxon>Ascomycota</taxon>
        <taxon>Pezizomycotina</taxon>
        <taxon>Dothideomycetes</taxon>
        <taxon>Pleosporomycetidae</taxon>
        <taxon>Pleosporales</taxon>
        <taxon>Massarineae</taxon>
        <taxon>Didymosphaeriaceae</taxon>
        <taxon>Karstenula</taxon>
    </lineage>
</organism>
<dbReference type="InterPro" id="IPR049326">
    <property type="entry name" value="Rhodopsin_dom_fungi"/>
</dbReference>
<keyword evidence="3 7" id="KW-1133">Transmembrane helix</keyword>
<feature type="transmembrane region" description="Helical" evidence="7">
    <location>
        <begin position="168"/>
        <end position="190"/>
    </location>
</feature>
<feature type="transmembrane region" description="Helical" evidence="7">
    <location>
        <begin position="41"/>
        <end position="63"/>
    </location>
</feature>
<evidence type="ECO:0000313" key="10">
    <source>
        <dbReference type="Proteomes" id="UP000799764"/>
    </source>
</evidence>
<dbReference type="GO" id="GO:0016020">
    <property type="term" value="C:membrane"/>
    <property type="evidence" value="ECO:0007669"/>
    <property type="project" value="UniProtKB-SubCell"/>
</dbReference>
<comment type="caution">
    <text evidence="9">The sequence shown here is derived from an EMBL/GenBank/DDBJ whole genome shotgun (WGS) entry which is preliminary data.</text>
</comment>
<evidence type="ECO:0000256" key="4">
    <source>
        <dbReference type="ARBA" id="ARBA00023136"/>
    </source>
</evidence>
<feature type="transmembrane region" description="Helical" evidence="7">
    <location>
        <begin position="6"/>
        <end position="29"/>
    </location>
</feature>
<dbReference type="AlphaFoldDB" id="A0A9P4PV74"/>
<name>A0A9P4PV74_9PLEO</name>
<accession>A0A9P4PV74</accession>
<comment type="subcellular location">
    <subcellularLocation>
        <location evidence="1">Membrane</location>
        <topology evidence="1">Multi-pass membrane protein</topology>
    </subcellularLocation>
</comment>
<proteinExistence type="inferred from homology"/>
<feature type="transmembrane region" description="Helical" evidence="7">
    <location>
        <begin position="202"/>
        <end position="224"/>
    </location>
</feature>
<feature type="region of interest" description="Disordered" evidence="6">
    <location>
        <begin position="311"/>
        <end position="351"/>
    </location>
</feature>
<evidence type="ECO:0000259" key="8">
    <source>
        <dbReference type="Pfam" id="PF20684"/>
    </source>
</evidence>
<evidence type="ECO:0000256" key="5">
    <source>
        <dbReference type="ARBA" id="ARBA00038359"/>
    </source>
</evidence>
<evidence type="ECO:0000313" key="9">
    <source>
        <dbReference type="EMBL" id="KAF2451990.1"/>
    </source>
</evidence>
<evidence type="ECO:0000256" key="6">
    <source>
        <dbReference type="SAM" id="MobiDB-lite"/>
    </source>
</evidence>
<dbReference type="PANTHER" id="PTHR33048:SF31">
    <property type="entry name" value="INTEGRAL MEMBRANE PROTEIN"/>
    <property type="match status" value="1"/>
</dbReference>
<keyword evidence="2 7" id="KW-0812">Transmembrane</keyword>
<dbReference type="EMBL" id="MU001492">
    <property type="protein sequence ID" value="KAF2451990.1"/>
    <property type="molecule type" value="Genomic_DNA"/>
</dbReference>
<feature type="domain" description="Rhodopsin" evidence="8">
    <location>
        <begin position="25"/>
        <end position="263"/>
    </location>
</feature>